<gene>
    <name evidence="1" type="ORF">PGT21_030801</name>
</gene>
<name>A0A5B0P1H8_PUCGR</name>
<proteinExistence type="predicted"/>
<dbReference type="AlphaFoldDB" id="A0A5B0P1H8"/>
<organism evidence="1 2">
    <name type="scientific">Puccinia graminis f. sp. tritici</name>
    <dbReference type="NCBI Taxonomy" id="56615"/>
    <lineage>
        <taxon>Eukaryota</taxon>
        <taxon>Fungi</taxon>
        <taxon>Dikarya</taxon>
        <taxon>Basidiomycota</taxon>
        <taxon>Pucciniomycotina</taxon>
        <taxon>Pucciniomycetes</taxon>
        <taxon>Pucciniales</taxon>
        <taxon>Pucciniaceae</taxon>
        <taxon>Puccinia</taxon>
    </lineage>
</organism>
<reference evidence="1 2" key="1">
    <citation type="submission" date="2019-05" db="EMBL/GenBank/DDBJ databases">
        <title>Emergence of the Ug99 lineage of the wheat stem rust pathogen through somatic hybridization.</title>
        <authorList>
            <person name="Li F."/>
            <person name="Upadhyaya N.M."/>
            <person name="Sperschneider J."/>
            <person name="Matny O."/>
            <person name="Nguyen-Phuc H."/>
            <person name="Mago R."/>
            <person name="Raley C."/>
            <person name="Miller M.E."/>
            <person name="Silverstein K.A.T."/>
            <person name="Henningsen E."/>
            <person name="Hirsch C.D."/>
            <person name="Visser B."/>
            <person name="Pretorius Z.A."/>
            <person name="Steffenson B.J."/>
            <person name="Schwessinger B."/>
            <person name="Dodds P.N."/>
            <person name="Figueroa M."/>
        </authorList>
    </citation>
    <scope>NUCLEOTIDE SEQUENCE [LARGE SCALE GENOMIC DNA]</scope>
    <source>
        <strain evidence="1">21-0</strain>
    </source>
</reference>
<evidence type="ECO:0000313" key="1">
    <source>
        <dbReference type="EMBL" id="KAA1094816.1"/>
    </source>
</evidence>
<dbReference type="EMBL" id="VSWC01000079">
    <property type="protein sequence ID" value="KAA1094816.1"/>
    <property type="molecule type" value="Genomic_DNA"/>
</dbReference>
<protein>
    <submittedName>
        <fullName evidence="1">Uncharacterized protein</fullName>
    </submittedName>
</protein>
<accession>A0A5B0P1H8</accession>
<sequence length="106" mass="12278">MIQLLLDTRLFVFFFGSTVFDRVDGLILSRRRRMHCNLANRKIRKMPVCKCKAFFTIGIGYQKTEGHAVEKQQQPQQQHRSEWICSMIKPIDSHLTGDSGKPAGKR</sequence>
<comment type="caution">
    <text evidence="1">The sequence shown here is derived from an EMBL/GenBank/DDBJ whole genome shotgun (WGS) entry which is preliminary data.</text>
</comment>
<keyword evidence="2" id="KW-1185">Reference proteome</keyword>
<evidence type="ECO:0000313" key="2">
    <source>
        <dbReference type="Proteomes" id="UP000324748"/>
    </source>
</evidence>
<dbReference type="Proteomes" id="UP000324748">
    <property type="component" value="Unassembled WGS sequence"/>
</dbReference>